<feature type="region of interest" description="Disordered" evidence="1">
    <location>
        <begin position="318"/>
        <end position="363"/>
    </location>
</feature>
<evidence type="ECO:0000256" key="1">
    <source>
        <dbReference type="SAM" id="MobiDB-lite"/>
    </source>
</evidence>
<comment type="caution">
    <text evidence="2">The sequence shown here is derived from an EMBL/GenBank/DDBJ whole genome shotgun (WGS) entry which is preliminary data.</text>
</comment>
<sequence length="363" mass="39168">MIKKERRQNVFYGILALFFSLVLFFIASGSSLQVNLAGTSNPYEEEIDNVPIQTTYDTDEYFIQGFETTVDVTLSSRNRVQLNAERSEETRSFRVVADLTGLDEGTHEVPLEVKNLSSSVSAEIEPKTVTVTIEKKVTQTFTVEPVISTDGATSGYGVDSMSVEPQEVEITTGDRTLAEIDRVVAIVNPDDITGDSITVGGTIEAWDSENNPLAIIPEPDSVDVALMMEAPSKEIELFVTQQGTTPDGISHYIYRMSSISAVLTGPQSILDETQQIGVPVDVSEITTTTERTVTIPVPEGTTINPTVVTIQITPVAETTTENQSNNDGDEATNSANSQANSSTVDTTQEKTENSASSTTTSSS</sequence>
<dbReference type="Gene3D" id="2.170.120.30">
    <property type="match status" value="1"/>
</dbReference>
<protein>
    <recommendedName>
        <fullName evidence="4">YbbR-like protein</fullName>
    </recommendedName>
</protein>
<evidence type="ECO:0000313" key="2">
    <source>
        <dbReference type="EMBL" id="RHK06903.1"/>
    </source>
</evidence>
<feature type="compositionally biased region" description="Low complexity" evidence="1">
    <location>
        <begin position="354"/>
        <end position="363"/>
    </location>
</feature>
<dbReference type="InterPro" id="IPR053154">
    <property type="entry name" value="c-di-AMP_regulator"/>
</dbReference>
<dbReference type="Proteomes" id="UP000286288">
    <property type="component" value="Unassembled WGS sequence"/>
</dbReference>
<proteinExistence type="predicted"/>
<name>A0A415EUC4_ENTCA</name>
<reference evidence="2 3" key="1">
    <citation type="submission" date="2018-08" db="EMBL/GenBank/DDBJ databases">
        <title>A genome reference for cultivated species of the human gut microbiota.</title>
        <authorList>
            <person name="Zou Y."/>
            <person name="Xue W."/>
            <person name="Luo G."/>
        </authorList>
    </citation>
    <scope>NUCLEOTIDE SEQUENCE [LARGE SCALE GENOMIC DNA]</scope>
    <source>
        <strain evidence="2 3">AF48-16</strain>
    </source>
</reference>
<dbReference type="PANTHER" id="PTHR37804:SF1">
    <property type="entry name" value="CDAA REGULATORY PROTEIN CDAR"/>
    <property type="match status" value="1"/>
</dbReference>
<organism evidence="2 3">
    <name type="scientific">Enterococcus casseliflavus</name>
    <name type="common">Enterococcus flavescens</name>
    <dbReference type="NCBI Taxonomy" id="37734"/>
    <lineage>
        <taxon>Bacteria</taxon>
        <taxon>Bacillati</taxon>
        <taxon>Bacillota</taxon>
        <taxon>Bacilli</taxon>
        <taxon>Lactobacillales</taxon>
        <taxon>Enterococcaceae</taxon>
        <taxon>Enterococcus</taxon>
    </lineage>
</organism>
<dbReference type="Gene3D" id="2.170.120.40">
    <property type="entry name" value="YbbR-like domain"/>
    <property type="match status" value="2"/>
</dbReference>
<dbReference type="AlphaFoldDB" id="A0A415EUC4"/>
<dbReference type="EMBL" id="QRMZ01000007">
    <property type="protein sequence ID" value="RHK06903.1"/>
    <property type="molecule type" value="Genomic_DNA"/>
</dbReference>
<dbReference type="InterPro" id="IPR012505">
    <property type="entry name" value="YbbR"/>
</dbReference>
<accession>A0A415EUC4</accession>
<dbReference type="PANTHER" id="PTHR37804">
    <property type="entry name" value="CDAA REGULATORY PROTEIN CDAR"/>
    <property type="match status" value="1"/>
</dbReference>
<evidence type="ECO:0000313" key="3">
    <source>
        <dbReference type="Proteomes" id="UP000286288"/>
    </source>
</evidence>
<gene>
    <name evidence="2" type="ORF">DW084_07005</name>
</gene>
<dbReference type="Pfam" id="PF07949">
    <property type="entry name" value="YbbR"/>
    <property type="match status" value="3"/>
</dbReference>
<feature type="compositionally biased region" description="Low complexity" evidence="1">
    <location>
        <begin position="331"/>
        <end position="343"/>
    </location>
</feature>
<evidence type="ECO:0008006" key="4">
    <source>
        <dbReference type="Google" id="ProtNLM"/>
    </source>
</evidence>